<keyword evidence="4 6" id="KW-1133">Transmembrane helix</keyword>
<dbReference type="PANTHER" id="PTHR30252">
    <property type="entry name" value="INNER MEMBRANE PEPTIDE TRANSPORTER"/>
    <property type="match status" value="1"/>
</dbReference>
<evidence type="ECO:0000256" key="6">
    <source>
        <dbReference type="SAM" id="Phobius"/>
    </source>
</evidence>
<dbReference type="PANTHER" id="PTHR30252:SF0">
    <property type="entry name" value="PEPTIDE TRANSPORTER CSTA"/>
    <property type="match status" value="1"/>
</dbReference>
<feature type="transmembrane region" description="Helical" evidence="6">
    <location>
        <begin position="6"/>
        <end position="26"/>
    </location>
</feature>
<dbReference type="InterPro" id="IPR003706">
    <property type="entry name" value="CstA_N"/>
</dbReference>
<comment type="subcellular location">
    <subcellularLocation>
        <location evidence="1">Cell membrane</location>
        <topology evidence="1">Multi-pass membrane protein</topology>
    </subcellularLocation>
</comment>
<sequence length="590" mass="62302">MGALAIVVVTFVGYLVVYHTYGRFLARRIFRLRRDAEVPSKVFADGIDFVPTRRSVIFGHHYTSIAGTGPIVGPAIGIIWGWAPALIWVFVGSIVMGAVHDLGALVISLRNEGKSISEIAARYISRRVRTIFFLIVFLALLIVIAIFGVVVATIFKIAPKSVIPIWCQIPIAMMLGVAVYRWRANLVLATVVAVAAMYATIWLGAAGGDVVMPDLTVGTFVLPATGVWVLILLAYVFVASTLPVTLLLQPRDYINAWQLFIAMGLLVTGIAAAALGEGGLPIVAPAFRAAPPGAPPIVPFLFVTIACGAISGFHCLVASGTSVKQIRCETDALFVGYGSMLLEGALAVLVIVAVGAGIGMAYSQGGQTLTGTAAWDAHYATWSGAKGLSDKVNAFLFGARNLLVSLGLKPQFALALMGVFVASFAGTTLDTATRIQRYVISELAGDLKLKRLANRWVATAIAVGSAAALAFTAGASGTGAMTLWPMFGAVNQLLAALALLVVTIYLRRRGGWGFVLTLGPCLFMLVITMWAMISNEINFLTMPVAEGALAYKKWVLVIINGAMLPLAAVVAAEALTTLVKPNKPPAEQAA</sequence>
<dbReference type="InterPro" id="IPR051605">
    <property type="entry name" value="CstA"/>
</dbReference>
<dbReference type="EMBL" id="LAZR01000404">
    <property type="protein sequence ID" value="KKN70366.1"/>
    <property type="molecule type" value="Genomic_DNA"/>
</dbReference>
<evidence type="ECO:0000313" key="8">
    <source>
        <dbReference type="EMBL" id="KKN70366.1"/>
    </source>
</evidence>
<feature type="transmembrane region" description="Helical" evidence="6">
    <location>
        <begin position="130"/>
        <end position="155"/>
    </location>
</feature>
<feature type="transmembrane region" description="Helical" evidence="6">
    <location>
        <begin position="186"/>
        <end position="205"/>
    </location>
</feature>
<feature type="transmembrane region" description="Helical" evidence="6">
    <location>
        <begin position="161"/>
        <end position="179"/>
    </location>
</feature>
<keyword evidence="2" id="KW-1003">Cell membrane</keyword>
<proteinExistence type="predicted"/>
<feature type="transmembrane region" description="Helical" evidence="6">
    <location>
        <begin position="412"/>
        <end position="432"/>
    </location>
</feature>
<evidence type="ECO:0000256" key="1">
    <source>
        <dbReference type="ARBA" id="ARBA00004651"/>
    </source>
</evidence>
<feature type="transmembrane region" description="Helical" evidence="6">
    <location>
        <begin position="340"/>
        <end position="362"/>
    </location>
</feature>
<feature type="transmembrane region" description="Helical" evidence="6">
    <location>
        <begin position="62"/>
        <end position="80"/>
    </location>
</feature>
<dbReference type="GO" id="GO:0009267">
    <property type="term" value="P:cellular response to starvation"/>
    <property type="evidence" value="ECO:0007669"/>
    <property type="project" value="InterPro"/>
</dbReference>
<feature type="transmembrane region" description="Helical" evidence="6">
    <location>
        <begin position="513"/>
        <end position="533"/>
    </location>
</feature>
<dbReference type="Pfam" id="PF02554">
    <property type="entry name" value="CstA"/>
    <property type="match status" value="1"/>
</dbReference>
<keyword evidence="3 6" id="KW-0812">Transmembrane</keyword>
<evidence type="ECO:0000256" key="5">
    <source>
        <dbReference type="ARBA" id="ARBA00023136"/>
    </source>
</evidence>
<feature type="domain" description="CstA N-terminal" evidence="7">
    <location>
        <begin position="3"/>
        <end position="531"/>
    </location>
</feature>
<keyword evidence="5 6" id="KW-0472">Membrane</keyword>
<reference evidence="8" key="1">
    <citation type="journal article" date="2015" name="Nature">
        <title>Complex archaea that bridge the gap between prokaryotes and eukaryotes.</title>
        <authorList>
            <person name="Spang A."/>
            <person name="Saw J.H."/>
            <person name="Jorgensen S.L."/>
            <person name="Zaremba-Niedzwiedzka K."/>
            <person name="Martijn J."/>
            <person name="Lind A.E."/>
            <person name="van Eijk R."/>
            <person name="Schleper C."/>
            <person name="Guy L."/>
            <person name="Ettema T.J."/>
        </authorList>
    </citation>
    <scope>NUCLEOTIDE SEQUENCE</scope>
</reference>
<dbReference type="AlphaFoldDB" id="A0A0F9V9Z9"/>
<feature type="transmembrane region" description="Helical" evidence="6">
    <location>
        <begin position="225"/>
        <end position="248"/>
    </location>
</feature>
<evidence type="ECO:0000256" key="4">
    <source>
        <dbReference type="ARBA" id="ARBA00022989"/>
    </source>
</evidence>
<name>A0A0F9V9Z9_9ZZZZ</name>
<comment type="caution">
    <text evidence="8">The sequence shown here is derived from an EMBL/GenBank/DDBJ whole genome shotgun (WGS) entry which is preliminary data.</text>
</comment>
<feature type="transmembrane region" description="Helical" evidence="6">
    <location>
        <begin position="553"/>
        <end position="575"/>
    </location>
</feature>
<evidence type="ECO:0000256" key="2">
    <source>
        <dbReference type="ARBA" id="ARBA00022475"/>
    </source>
</evidence>
<protein>
    <recommendedName>
        <fullName evidence="7">CstA N-terminal domain-containing protein</fullName>
    </recommendedName>
</protein>
<feature type="transmembrane region" description="Helical" evidence="6">
    <location>
        <begin position="452"/>
        <end position="471"/>
    </location>
</feature>
<organism evidence="8">
    <name type="scientific">marine sediment metagenome</name>
    <dbReference type="NCBI Taxonomy" id="412755"/>
    <lineage>
        <taxon>unclassified sequences</taxon>
        <taxon>metagenomes</taxon>
        <taxon>ecological metagenomes</taxon>
    </lineage>
</organism>
<dbReference type="GO" id="GO:0005886">
    <property type="term" value="C:plasma membrane"/>
    <property type="evidence" value="ECO:0007669"/>
    <property type="project" value="UniProtKB-SubCell"/>
</dbReference>
<feature type="transmembrane region" description="Helical" evidence="6">
    <location>
        <begin position="86"/>
        <end position="109"/>
    </location>
</feature>
<accession>A0A0F9V9Z9</accession>
<feature type="transmembrane region" description="Helical" evidence="6">
    <location>
        <begin position="296"/>
        <end position="319"/>
    </location>
</feature>
<gene>
    <name evidence="8" type="ORF">LCGC14_0431660</name>
</gene>
<evidence type="ECO:0000256" key="3">
    <source>
        <dbReference type="ARBA" id="ARBA00022692"/>
    </source>
</evidence>
<evidence type="ECO:0000259" key="7">
    <source>
        <dbReference type="Pfam" id="PF02554"/>
    </source>
</evidence>
<feature type="transmembrane region" description="Helical" evidence="6">
    <location>
        <begin position="255"/>
        <end position="276"/>
    </location>
</feature>
<feature type="transmembrane region" description="Helical" evidence="6">
    <location>
        <begin position="483"/>
        <end position="506"/>
    </location>
</feature>